<dbReference type="GO" id="GO:0016791">
    <property type="term" value="F:phosphatase activity"/>
    <property type="evidence" value="ECO:0007669"/>
    <property type="project" value="TreeGrafter"/>
</dbReference>
<dbReference type="RefSeq" id="WP_271011284.1">
    <property type="nucleotide sequence ID" value="NZ_JAQIFT010000016.1"/>
</dbReference>
<evidence type="ECO:0000313" key="1">
    <source>
        <dbReference type="EMBL" id="MDA3730754.1"/>
    </source>
</evidence>
<dbReference type="InterPro" id="IPR036412">
    <property type="entry name" value="HAD-like_sf"/>
</dbReference>
<dbReference type="NCBIfam" id="TIGR00099">
    <property type="entry name" value="Cof-subfamily"/>
    <property type="match status" value="1"/>
</dbReference>
<protein>
    <submittedName>
        <fullName evidence="1">HAD family hydrolase</fullName>
    </submittedName>
</protein>
<organism evidence="1 2">
    <name type="scientific">Holtiella tumoricola</name>
    <dbReference type="NCBI Taxonomy" id="3018743"/>
    <lineage>
        <taxon>Bacteria</taxon>
        <taxon>Bacillati</taxon>
        <taxon>Bacillota</taxon>
        <taxon>Clostridia</taxon>
        <taxon>Lachnospirales</taxon>
        <taxon>Cellulosilyticaceae</taxon>
        <taxon>Holtiella</taxon>
    </lineage>
</organism>
<dbReference type="EMBL" id="JAQIFT010000016">
    <property type="protein sequence ID" value="MDA3730754.1"/>
    <property type="molecule type" value="Genomic_DNA"/>
</dbReference>
<dbReference type="GO" id="GO:0000287">
    <property type="term" value="F:magnesium ion binding"/>
    <property type="evidence" value="ECO:0007669"/>
    <property type="project" value="TreeGrafter"/>
</dbReference>
<evidence type="ECO:0000313" key="2">
    <source>
        <dbReference type="Proteomes" id="UP001169242"/>
    </source>
</evidence>
<accession>A0AA42DKK3</accession>
<proteinExistence type="predicted"/>
<dbReference type="Pfam" id="PF08282">
    <property type="entry name" value="Hydrolase_3"/>
    <property type="match status" value="1"/>
</dbReference>
<dbReference type="InterPro" id="IPR000150">
    <property type="entry name" value="Cof"/>
</dbReference>
<dbReference type="Gene3D" id="3.30.1240.10">
    <property type="match status" value="1"/>
</dbReference>
<reference evidence="1" key="1">
    <citation type="journal article" date="2023" name="Int. J. Syst. Evol. Microbiol.">
        <title>&lt;i&gt;Holtiella tumoricola&lt;/i&gt; gen. nov. sp. nov., isolated from a human clinical sample.</title>
        <authorList>
            <person name="Allen-Vercoe E."/>
            <person name="Daigneault M.C."/>
            <person name="Vancuren S.J."/>
            <person name="Cochrane K."/>
            <person name="O'Neal L.L."/>
            <person name="Sankaranarayanan K."/>
            <person name="Lawson P.A."/>
        </authorList>
    </citation>
    <scope>NUCLEOTIDE SEQUENCE</scope>
    <source>
        <strain evidence="1">CC70A</strain>
    </source>
</reference>
<dbReference type="Proteomes" id="UP001169242">
    <property type="component" value="Unassembled WGS sequence"/>
</dbReference>
<dbReference type="AlphaFoldDB" id="A0AA42DKK3"/>
<dbReference type="Gene3D" id="3.40.50.1000">
    <property type="entry name" value="HAD superfamily/HAD-like"/>
    <property type="match status" value="1"/>
</dbReference>
<dbReference type="InterPro" id="IPR006379">
    <property type="entry name" value="HAD-SF_hydro_IIB"/>
</dbReference>
<name>A0AA42DKK3_9FIRM</name>
<dbReference type="SUPFAM" id="SSF56784">
    <property type="entry name" value="HAD-like"/>
    <property type="match status" value="1"/>
</dbReference>
<comment type="caution">
    <text evidence="1">The sequence shown here is derived from an EMBL/GenBank/DDBJ whole genome shotgun (WGS) entry which is preliminary data.</text>
</comment>
<keyword evidence="1" id="KW-0378">Hydrolase</keyword>
<sequence length="259" mass="29518">MKRTLASDIDGTLLINGEIATTTLDAIKLLKEAGHSFILCTGRDFANTKQVFEQYDLEIDGLVLCNGAFILDSHLGSYYEKNIKQSVAKEIYDAYDQKDGFYMAYVDGYSTYMDRYPDFIDQMALEVQKVSKEEMNEKSGEIKLISLIALGATVDEVEKIKNQLNNRYRNDIIAYRNQTFIDIVPKGCSKASGIAKLMDKLESSEEHIYVIGDSWNDLSMFESYPSSFTFNHAEEDLKSYVKYTVDSVEDCIRHLLEKN</sequence>
<dbReference type="PANTHER" id="PTHR10000">
    <property type="entry name" value="PHOSPHOSERINE PHOSPHATASE"/>
    <property type="match status" value="1"/>
</dbReference>
<dbReference type="NCBIfam" id="TIGR01484">
    <property type="entry name" value="HAD-SF-IIB"/>
    <property type="match status" value="1"/>
</dbReference>
<keyword evidence="2" id="KW-1185">Reference proteome</keyword>
<dbReference type="InterPro" id="IPR023214">
    <property type="entry name" value="HAD_sf"/>
</dbReference>
<dbReference type="PANTHER" id="PTHR10000:SF8">
    <property type="entry name" value="HAD SUPERFAMILY HYDROLASE-LIKE, TYPE 3"/>
    <property type="match status" value="1"/>
</dbReference>
<gene>
    <name evidence="1" type="ORF">PBV87_04470</name>
</gene>
<dbReference type="GO" id="GO:0005829">
    <property type="term" value="C:cytosol"/>
    <property type="evidence" value="ECO:0007669"/>
    <property type="project" value="TreeGrafter"/>
</dbReference>